<keyword evidence="3" id="KW-1185">Reference proteome</keyword>
<protein>
    <submittedName>
        <fullName evidence="2">Uncharacterized protein</fullName>
    </submittedName>
</protein>
<reference evidence="2 3" key="1">
    <citation type="journal article" date="2022" name="Front. Cell. Infect. Microbiol.">
        <title>The Genomes of Two Strains of Taenia crassiceps the Animal Model for the Study of Human Cysticercosis.</title>
        <authorList>
            <person name="Bobes R.J."/>
            <person name="Estrada K."/>
            <person name="Rios-Valencia D.G."/>
            <person name="Calderon-Gallegos A."/>
            <person name="de la Torre P."/>
            <person name="Carrero J.C."/>
            <person name="Sanchez-Flores A."/>
            <person name="Laclette J.P."/>
        </authorList>
    </citation>
    <scope>NUCLEOTIDE SEQUENCE [LARGE SCALE GENOMIC DNA]</scope>
    <source>
        <strain evidence="2">WFUcys</strain>
    </source>
</reference>
<evidence type="ECO:0000256" key="1">
    <source>
        <dbReference type="SAM" id="MobiDB-lite"/>
    </source>
</evidence>
<gene>
    <name evidence="2" type="ORF">TcWFU_000256</name>
</gene>
<feature type="region of interest" description="Disordered" evidence="1">
    <location>
        <begin position="73"/>
        <end position="93"/>
    </location>
</feature>
<feature type="compositionally biased region" description="Polar residues" evidence="1">
    <location>
        <begin position="33"/>
        <end position="51"/>
    </location>
</feature>
<organism evidence="2 3">
    <name type="scientific">Taenia crassiceps</name>
    <dbReference type="NCBI Taxonomy" id="6207"/>
    <lineage>
        <taxon>Eukaryota</taxon>
        <taxon>Metazoa</taxon>
        <taxon>Spiralia</taxon>
        <taxon>Lophotrochozoa</taxon>
        <taxon>Platyhelminthes</taxon>
        <taxon>Cestoda</taxon>
        <taxon>Eucestoda</taxon>
        <taxon>Cyclophyllidea</taxon>
        <taxon>Taeniidae</taxon>
        <taxon>Taenia</taxon>
    </lineage>
</organism>
<accession>A0ABR4QCL4</accession>
<evidence type="ECO:0000313" key="2">
    <source>
        <dbReference type="EMBL" id="KAL5107229.1"/>
    </source>
</evidence>
<evidence type="ECO:0000313" key="3">
    <source>
        <dbReference type="Proteomes" id="UP001651158"/>
    </source>
</evidence>
<dbReference type="EMBL" id="JAKROA010000004">
    <property type="protein sequence ID" value="KAL5107229.1"/>
    <property type="molecule type" value="Genomic_DNA"/>
</dbReference>
<comment type="caution">
    <text evidence="2">The sequence shown here is derived from an EMBL/GenBank/DDBJ whole genome shotgun (WGS) entry which is preliminary data.</text>
</comment>
<name>A0ABR4QCL4_9CEST</name>
<proteinExistence type="predicted"/>
<sequence>MRKDKGITALLPLLSPQMRLLTGGGGGGRTLGMQSQTPRSTSSARVPASSKPQWRTSTVLLFKRLPVYVDSTSCNLPPSSSTPSSNRDSGLGSLTSNTSSSFSSYPSLSSNAIAFSIENLLHLSTPKQESSFTRMERALQPLNLSTRGFSRPRTYSCRYCCKAYSSRSSMRYVPSDFTRRPIRCLFTARIVEGAFHDFGCWRVTDASTRARDPSSVRCAHAALPTARTCVRTSGGIETSDLAAVTSREDDVDAMPLFHPQTCALEAALDRYSTTKEASVKQC</sequence>
<feature type="region of interest" description="Disordered" evidence="1">
    <location>
        <begin position="20"/>
        <end position="51"/>
    </location>
</feature>
<dbReference type="Proteomes" id="UP001651158">
    <property type="component" value="Unassembled WGS sequence"/>
</dbReference>